<organism evidence="8 9">
    <name type="scientific">Brassica napus</name>
    <name type="common">Rape</name>
    <dbReference type="NCBI Taxonomy" id="3708"/>
    <lineage>
        <taxon>Eukaryota</taxon>
        <taxon>Viridiplantae</taxon>
        <taxon>Streptophyta</taxon>
        <taxon>Embryophyta</taxon>
        <taxon>Tracheophyta</taxon>
        <taxon>Spermatophyta</taxon>
        <taxon>Magnoliopsida</taxon>
        <taxon>eudicotyledons</taxon>
        <taxon>Gunneridae</taxon>
        <taxon>Pentapetalae</taxon>
        <taxon>rosids</taxon>
        <taxon>malvids</taxon>
        <taxon>Brassicales</taxon>
        <taxon>Brassicaceae</taxon>
        <taxon>Brassiceae</taxon>
        <taxon>Brassica</taxon>
    </lineage>
</organism>
<keyword evidence="4" id="KW-1133">Transmembrane helix</keyword>
<protein>
    <recommendedName>
        <fullName evidence="7">Malectin-like domain-containing protein</fullName>
    </recommendedName>
</protein>
<evidence type="ECO:0000313" key="8">
    <source>
        <dbReference type="EMBL" id="KAH0930186.1"/>
    </source>
</evidence>
<keyword evidence="3" id="KW-0732">Signal</keyword>
<accession>A0ABQ8DP17</accession>
<evidence type="ECO:0000256" key="6">
    <source>
        <dbReference type="SAM" id="MobiDB-lite"/>
    </source>
</evidence>
<dbReference type="PANTHER" id="PTHR45631">
    <property type="entry name" value="OS07G0107800 PROTEIN-RELATED"/>
    <property type="match status" value="1"/>
</dbReference>
<feature type="region of interest" description="Disordered" evidence="6">
    <location>
        <begin position="109"/>
        <end position="130"/>
    </location>
</feature>
<evidence type="ECO:0000313" key="9">
    <source>
        <dbReference type="Proteomes" id="UP000824890"/>
    </source>
</evidence>
<dbReference type="EMBL" id="JAGKQM010000004">
    <property type="protein sequence ID" value="KAH0930186.1"/>
    <property type="molecule type" value="Genomic_DNA"/>
</dbReference>
<keyword evidence="9" id="KW-1185">Reference proteome</keyword>
<dbReference type="Proteomes" id="UP000824890">
    <property type="component" value="Unassembled WGS sequence"/>
</dbReference>
<sequence>EKSKKKKKVVALKTLPFLILTTNWLQVCLVKTEDSTPFISAIELLRIWTSGVYGADVFDRIWLPCNSENWSQIRTDNSVDNDIEFKVPENVMATASVPTDPDADMNISRPGCTRHHGSTSSYTSQGSKSSIPLTPESLSALSQELSILYPLSKSNSVRMHMDSAHFHFKKTVSSTLPPLLNAMDVYMVNSLSQNETDTKEGTLYE</sequence>
<keyword evidence="5" id="KW-0472">Membrane</keyword>
<feature type="domain" description="Malectin-like" evidence="7">
    <location>
        <begin position="53"/>
        <end position="108"/>
    </location>
</feature>
<gene>
    <name evidence="8" type="ORF">HID58_015913</name>
</gene>
<comment type="subcellular location">
    <subcellularLocation>
        <location evidence="1">Membrane</location>
        <topology evidence="1">Single-pass membrane protein</topology>
    </subcellularLocation>
</comment>
<evidence type="ECO:0000256" key="4">
    <source>
        <dbReference type="ARBA" id="ARBA00022989"/>
    </source>
</evidence>
<reference evidence="8 9" key="1">
    <citation type="submission" date="2021-05" db="EMBL/GenBank/DDBJ databases">
        <title>Genome Assembly of Synthetic Allotetraploid Brassica napus Reveals Homoeologous Exchanges between Subgenomes.</title>
        <authorList>
            <person name="Davis J.T."/>
        </authorList>
    </citation>
    <scope>NUCLEOTIDE SEQUENCE [LARGE SCALE GENOMIC DNA]</scope>
    <source>
        <strain evidence="9">cv. Da-Ae</strain>
        <tissue evidence="8">Seedling</tissue>
    </source>
</reference>
<evidence type="ECO:0000256" key="1">
    <source>
        <dbReference type="ARBA" id="ARBA00004167"/>
    </source>
</evidence>
<proteinExistence type="predicted"/>
<feature type="domain" description="Malectin-like" evidence="7">
    <location>
        <begin position="19"/>
        <end position="47"/>
    </location>
</feature>
<evidence type="ECO:0000256" key="5">
    <source>
        <dbReference type="ARBA" id="ARBA00023136"/>
    </source>
</evidence>
<evidence type="ECO:0000256" key="3">
    <source>
        <dbReference type="ARBA" id="ARBA00022729"/>
    </source>
</evidence>
<name>A0ABQ8DP17_BRANA</name>
<feature type="non-terminal residue" evidence="8">
    <location>
        <position position="1"/>
    </location>
</feature>
<evidence type="ECO:0000256" key="2">
    <source>
        <dbReference type="ARBA" id="ARBA00022692"/>
    </source>
</evidence>
<dbReference type="Pfam" id="PF12819">
    <property type="entry name" value="Malectin_like"/>
    <property type="match status" value="2"/>
</dbReference>
<keyword evidence="2" id="KW-0812">Transmembrane</keyword>
<feature type="compositionally biased region" description="Low complexity" evidence="6">
    <location>
        <begin position="118"/>
        <end position="130"/>
    </location>
</feature>
<evidence type="ECO:0000259" key="7">
    <source>
        <dbReference type="Pfam" id="PF12819"/>
    </source>
</evidence>
<dbReference type="PANTHER" id="PTHR45631:SF184">
    <property type="entry name" value="PROTEIN KINASE DOMAIN-CONTAINING PROTEIN"/>
    <property type="match status" value="1"/>
</dbReference>
<dbReference type="InterPro" id="IPR024788">
    <property type="entry name" value="Malectin-like_Carb-bd_dom"/>
</dbReference>
<comment type="caution">
    <text evidence="8">The sequence shown here is derived from an EMBL/GenBank/DDBJ whole genome shotgun (WGS) entry which is preliminary data.</text>
</comment>